<protein>
    <submittedName>
        <fullName evidence="2">Peptidoglycan-binding protein</fullName>
    </submittedName>
</protein>
<feature type="domain" description="Peptidoglycan binding-like" evidence="1">
    <location>
        <begin position="9"/>
        <end position="65"/>
    </location>
</feature>
<dbReference type="InterPro" id="IPR002477">
    <property type="entry name" value="Peptidoglycan-bd-like"/>
</dbReference>
<accession>A0A930YNU4</accession>
<dbReference type="Pfam" id="PF01471">
    <property type="entry name" value="PG_binding_1"/>
    <property type="match status" value="2"/>
</dbReference>
<reference evidence="2" key="1">
    <citation type="submission" date="2020-04" db="EMBL/GenBank/DDBJ databases">
        <title>Deep metagenomics examines the oral microbiome during advanced dental caries in children, revealing novel taxa and co-occurrences with host molecules.</title>
        <authorList>
            <person name="Baker J.L."/>
            <person name="Morton J.T."/>
            <person name="Dinis M."/>
            <person name="Alvarez R."/>
            <person name="Tran N.C."/>
            <person name="Knight R."/>
            <person name="Edlund A."/>
        </authorList>
    </citation>
    <scope>NUCLEOTIDE SEQUENCE</scope>
    <source>
        <strain evidence="2">JCVI_38_bin.5</strain>
    </source>
</reference>
<evidence type="ECO:0000259" key="1">
    <source>
        <dbReference type="Pfam" id="PF01471"/>
    </source>
</evidence>
<dbReference type="InterPro" id="IPR036365">
    <property type="entry name" value="PGBD-like_sf"/>
</dbReference>
<dbReference type="AlphaFoldDB" id="A0A930YNU4"/>
<dbReference type="EMBL" id="JABZGW010000352">
    <property type="protein sequence ID" value="MBF4808398.1"/>
    <property type="molecule type" value="Genomic_DNA"/>
</dbReference>
<dbReference type="SUPFAM" id="SSF47090">
    <property type="entry name" value="PGBD-like"/>
    <property type="match status" value="2"/>
</dbReference>
<comment type="caution">
    <text evidence="2">The sequence shown here is derived from an EMBL/GenBank/DDBJ whole genome shotgun (WGS) entry which is preliminary data.</text>
</comment>
<dbReference type="InterPro" id="IPR036366">
    <property type="entry name" value="PGBDSf"/>
</dbReference>
<gene>
    <name evidence="2" type="ORF">HXK26_06870</name>
</gene>
<evidence type="ECO:0000313" key="2">
    <source>
        <dbReference type="EMBL" id="MBF4808398.1"/>
    </source>
</evidence>
<dbReference type="Proteomes" id="UP000698335">
    <property type="component" value="Unassembled WGS sequence"/>
</dbReference>
<name>A0A930YNU4_9ACTN</name>
<sequence length="309" mass="33177">MDPITPGSTGAAVEDIQERLVRLDYAIDDSEREKNTYGPSTAKAVARFRLDHDLSLGEDVDTATWMLLVDESYQLGDRTLYLRLPNFHGNDVRQLQERLNILGFSCGKPDGQYGVHTEAAVKLFQESVGELADGMAFQDTLDAIERLRHVWSGKQAKGPHPQGGMGFARAANVLETIKLAITGEDPIARNVAGRVVNLATATSEASGIELVDSIKTPTHADAILAITSQPAPVKPARGKVVIGSVSMDENETLPIRLRTAFQSAEGSPRIVRVSLPEKTSANGSFTLADAQTFAVLVLDAICGAFAAHS</sequence>
<feature type="domain" description="Peptidoglycan binding-like" evidence="1">
    <location>
        <begin position="89"/>
        <end position="144"/>
    </location>
</feature>
<dbReference type="Gene3D" id="1.10.101.10">
    <property type="entry name" value="PGBD-like superfamily/PGBD"/>
    <property type="match status" value="2"/>
</dbReference>
<proteinExistence type="predicted"/>
<evidence type="ECO:0000313" key="3">
    <source>
        <dbReference type="Proteomes" id="UP000698335"/>
    </source>
</evidence>
<organism evidence="2 3">
    <name type="scientific">Lancefieldella rimae</name>
    <dbReference type="NCBI Taxonomy" id="1383"/>
    <lineage>
        <taxon>Bacteria</taxon>
        <taxon>Bacillati</taxon>
        <taxon>Actinomycetota</taxon>
        <taxon>Coriobacteriia</taxon>
        <taxon>Coriobacteriales</taxon>
        <taxon>Atopobiaceae</taxon>
        <taxon>Lancefieldella</taxon>
    </lineage>
</organism>